<dbReference type="Proteomes" id="UP001163266">
    <property type="component" value="Chromosome"/>
</dbReference>
<dbReference type="PANTHER" id="PTHR35564">
    <property type="match status" value="1"/>
</dbReference>
<dbReference type="Pfam" id="PF06996">
    <property type="entry name" value="T6SS_TssG"/>
    <property type="match status" value="1"/>
</dbReference>
<dbReference type="EMBL" id="CP110257">
    <property type="protein sequence ID" value="UZD54869.1"/>
    <property type="molecule type" value="Genomic_DNA"/>
</dbReference>
<name>A0ABY6MSA0_9BURK</name>
<evidence type="ECO:0000313" key="2">
    <source>
        <dbReference type="Proteomes" id="UP001163266"/>
    </source>
</evidence>
<evidence type="ECO:0000313" key="1">
    <source>
        <dbReference type="EMBL" id="UZD54869.1"/>
    </source>
</evidence>
<protein>
    <submittedName>
        <fullName evidence="1">Type VI secretion system baseplate subunit TssG</fullName>
    </submittedName>
</protein>
<dbReference type="RefSeq" id="WP_264892533.1">
    <property type="nucleotide sequence ID" value="NZ_CP110257.1"/>
</dbReference>
<keyword evidence="2" id="KW-1185">Reference proteome</keyword>
<gene>
    <name evidence="1" type="primary">tssG</name>
    <name evidence="1" type="ORF">OMP39_14590</name>
</gene>
<reference evidence="1" key="1">
    <citation type="submission" date="2022-10" db="EMBL/GenBank/DDBJ databases">
        <title>Complete genome sequence of Schlegelella aquatica LMG 23380.</title>
        <authorList>
            <person name="Musilova J."/>
            <person name="Kourilova X."/>
            <person name="Bezdicek M."/>
            <person name="Hermankova K."/>
            <person name="Obruca S."/>
            <person name="Sedlar K."/>
        </authorList>
    </citation>
    <scope>NUCLEOTIDE SEQUENCE</scope>
    <source>
        <strain evidence="1">LMG 23380</strain>
    </source>
</reference>
<proteinExistence type="predicted"/>
<organism evidence="1 2">
    <name type="scientific">Caldimonas aquatica</name>
    <dbReference type="NCBI Taxonomy" id="376175"/>
    <lineage>
        <taxon>Bacteria</taxon>
        <taxon>Pseudomonadati</taxon>
        <taxon>Pseudomonadota</taxon>
        <taxon>Betaproteobacteria</taxon>
        <taxon>Burkholderiales</taxon>
        <taxon>Sphaerotilaceae</taxon>
        <taxon>Caldimonas</taxon>
    </lineage>
</organism>
<dbReference type="PANTHER" id="PTHR35564:SF4">
    <property type="entry name" value="CYTOPLASMIC PROTEIN"/>
    <property type="match status" value="1"/>
</dbReference>
<dbReference type="NCBIfam" id="TIGR03347">
    <property type="entry name" value="VI_chp_1"/>
    <property type="match status" value="1"/>
</dbReference>
<accession>A0ABY6MSA0</accession>
<sequence length="351" mass="39173">MPPSQRRDLVDVTARLLEQPHRFGLFQALRVIEHWHRRAGGRPRTQVLATAVRFRNSLSLAFPASEIEALRPVRAASSHGPDPALLELTPACFGLLGVAGALPHFYTELFAQRESHHKDTAARAFLDVFQQRAVMLFYEAWRKHRLALQYEDDRKRHFLPHVLALAGLGQDAVRQRLRESAGRLSDESAAFFSGAMQQRARSAAQIQRVLSAYFGVPVRIEQFVGRWSVLPQEAQTCLGRAGVLGETALVGARVWQRDLRVRLHIGPLGREEFDAFLPQGRHAAALRDWLPLLAGACVECEVHLTLAPGHAPEPRLAGGQAGVRLGWDAWLRTRASHHPLNDARYELQAAG</sequence>
<dbReference type="InterPro" id="IPR010732">
    <property type="entry name" value="T6SS_TssG-like"/>
</dbReference>